<organism evidence="1 2">
    <name type="scientific">Serratia bockelmannii</name>
    <dbReference type="NCBI Taxonomy" id="2703793"/>
    <lineage>
        <taxon>Bacteria</taxon>
        <taxon>Pseudomonadati</taxon>
        <taxon>Pseudomonadota</taxon>
        <taxon>Gammaproteobacteria</taxon>
        <taxon>Enterobacterales</taxon>
        <taxon>Yersiniaceae</taxon>
        <taxon>Serratia</taxon>
    </lineage>
</organism>
<dbReference type="RefSeq" id="WP_301481327.1">
    <property type="nucleotide sequence ID" value="NZ_JASMRX010000040.1"/>
</dbReference>
<proteinExistence type="predicted"/>
<protein>
    <submittedName>
        <fullName evidence="1">Uncharacterized protein</fullName>
    </submittedName>
</protein>
<evidence type="ECO:0000313" key="1">
    <source>
        <dbReference type="EMBL" id="MDN6881808.1"/>
    </source>
</evidence>
<keyword evidence="2" id="KW-1185">Reference proteome</keyword>
<reference evidence="1" key="1">
    <citation type="submission" date="2023-05" db="EMBL/GenBank/DDBJ databases">
        <title>Cannabis rhizosphere genomes.</title>
        <authorList>
            <person name="Goff K.L."/>
        </authorList>
    </citation>
    <scope>NUCLEOTIDE SEQUENCE</scope>
    <source>
        <strain evidence="1">SPPC 2817</strain>
    </source>
</reference>
<sequence>MTNEKKLPRTEIFLVIKEIHDDSVIMVEGLLPAANYYFDGLARAALHSPPQVTLETAHPAYHLVQMIHLPYEQSGKWHATHHAFGGWPEFAPTMEYVVSIAAYSNSKDKTLKMMKAAIEYSEKLLDEEVAPRNGEFPFEL</sequence>
<accession>A0ABT8LWX1</accession>
<evidence type="ECO:0000313" key="2">
    <source>
        <dbReference type="Proteomes" id="UP001176500"/>
    </source>
</evidence>
<dbReference type="Proteomes" id="UP001176500">
    <property type="component" value="Unassembled WGS sequence"/>
</dbReference>
<dbReference type="EMBL" id="JASMRX010000040">
    <property type="protein sequence ID" value="MDN6881808.1"/>
    <property type="molecule type" value="Genomic_DNA"/>
</dbReference>
<comment type="caution">
    <text evidence="1">The sequence shown here is derived from an EMBL/GenBank/DDBJ whole genome shotgun (WGS) entry which is preliminary data.</text>
</comment>
<name>A0ABT8LWX1_9GAMM</name>
<gene>
    <name evidence="1" type="ORF">QO199_24515</name>
</gene>